<dbReference type="EMBL" id="BKCJ011810399">
    <property type="protein sequence ID" value="GFD54796.1"/>
    <property type="molecule type" value="Genomic_DNA"/>
</dbReference>
<comment type="caution">
    <text evidence="2">The sequence shown here is derived from an EMBL/GenBank/DDBJ whole genome shotgun (WGS) entry which is preliminary data.</text>
</comment>
<evidence type="ECO:0000256" key="1">
    <source>
        <dbReference type="SAM" id="MobiDB-lite"/>
    </source>
</evidence>
<dbReference type="AlphaFoldDB" id="A0A699XAD7"/>
<feature type="region of interest" description="Disordered" evidence="1">
    <location>
        <begin position="1"/>
        <end position="29"/>
    </location>
</feature>
<reference evidence="2" key="1">
    <citation type="journal article" date="2019" name="Sci. Rep.">
        <title>Draft genome of Tanacetum cinerariifolium, the natural source of mosquito coil.</title>
        <authorList>
            <person name="Yamashiro T."/>
            <person name="Shiraishi A."/>
            <person name="Satake H."/>
            <person name="Nakayama K."/>
        </authorList>
    </citation>
    <scope>NUCLEOTIDE SEQUENCE</scope>
</reference>
<evidence type="ECO:0000313" key="2">
    <source>
        <dbReference type="EMBL" id="GFD54796.1"/>
    </source>
</evidence>
<name>A0A699XAD7_TANCI</name>
<feature type="non-terminal residue" evidence="2">
    <location>
        <position position="50"/>
    </location>
</feature>
<accession>A0A699XAD7</accession>
<sequence>MAAASIPIIERGEWEGRRQDETQRDADGYPVVTGFADTEYAIHLSIPPDD</sequence>
<feature type="compositionally biased region" description="Basic and acidic residues" evidence="1">
    <location>
        <begin position="10"/>
        <end position="27"/>
    </location>
</feature>
<gene>
    <name evidence="2" type="ORF">Tci_926765</name>
</gene>
<protein>
    <submittedName>
        <fullName evidence="2">Uncharacterized protein</fullName>
    </submittedName>
</protein>
<organism evidence="2">
    <name type="scientific">Tanacetum cinerariifolium</name>
    <name type="common">Dalmatian daisy</name>
    <name type="synonym">Chrysanthemum cinerariifolium</name>
    <dbReference type="NCBI Taxonomy" id="118510"/>
    <lineage>
        <taxon>Eukaryota</taxon>
        <taxon>Viridiplantae</taxon>
        <taxon>Streptophyta</taxon>
        <taxon>Embryophyta</taxon>
        <taxon>Tracheophyta</taxon>
        <taxon>Spermatophyta</taxon>
        <taxon>Magnoliopsida</taxon>
        <taxon>eudicotyledons</taxon>
        <taxon>Gunneridae</taxon>
        <taxon>Pentapetalae</taxon>
        <taxon>asterids</taxon>
        <taxon>campanulids</taxon>
        <taxon>Asterales</taxon>
        <taxon>Asteraceae</taxon>
        <taxon>Asteroideae</taxon>
        <taxon>Anthemideae</taxon>
        <taxon>Anthemidinae</taxon>
        <taxon>Tanacetum</taxon>
    </lineage>
</organism>
<proteinExistence type="predicted"/>